<keyword evidence="3" id="KW-1185">Reference proteome</keyword>
<dbReference type="AlphaFoldDB" id="A0A5B7JEH4"/>
<evidence type="ECO:0000313" key="3">
    <source>
        <dbReference type="Proteomes" id="UP000324222"/>
    </source>
</evidence>
<evidence type="ECO:0000256" key="1">
    <source>
        <dbReference type="SAM" id="MobiDB-lite"/>
    </source>
</evidence>
<reference evidence="2 3" key="1">
    <citation type="submission" date="2019-05" db="EMBL/GenBank/DDBJ databases">
        <title>Another draft genome of Portunus trituberculatus and its Hox gene families provides insights of decapod evolution.</title>
        <authorList>
            <person name="Jeong J.-H."/>
            <person name="Song I."/>
            <person name="Kim S."/>
            <person name="Choi T."/>
            <person name="Kim D."/>
            <person name="Ryu S."/>
            <person name="Kim W."/>
        </authorList>
    </citation>
    <scope>NUCLEOTIDE SEQUENCE [LARGE SCALE GENOMIC DNA]</scope>
    <source>
        <tissue evidence="2">Muscle</tissue>
    </source>
</reference>
<feature type="region of interest" description="Disordered" evidence="1">
    <location>
        <begin position="1"/>
        <end position="82"/>
    </location>
</feature>
<sequence length="122" mass="13929">MEAQIEDGEGNTCYLLEEEKKEEEEEEEVEDGKGFSGASHWHVAKRWSSPGDGPKGEGRRKEIGKQGERESERDPLRKKRGVKAMWSELSREWRQELVVQGQGKVGTGGEWPKETKGEEKEE</sequence>
<accession>A0A5B7JEH4</accession>
<proteinExistence type="predicted"/>
<gene>
    <name evidence="2" type="ORF">E2C01_088443</name>
</gene>
<feature type="compositionally biased region" description="Basic and acidic residues" evidence="1">
    <location>
        <begin position="111"/>
        <end position="122"/>
    </location>
</feature>
<feature type="region of interest" description="Disordered" evidence="1">
    <location>
        <begin position="100"/>
        <end position="122"/>
    </location>
</feature>
<protein>
    <submittedName>
        <fullName evidence="2">Uncharacterized protein</fullName>
    </submittedName>
</protein>
<dbReference type="EMBL" id="VSRR010094461">
    <property type="protein sequence ID" value="MPC93319.1"/>
    <property type="molecule type" value="Genomic_DNA"/>
</dbReference>
<comment type="caution">
    <text evidence="2">The sequence shown here is derived from an EMBL/GenBank/DDBJ whole genome shotgun (WGS) entry which is preliminary data.</text>
</comment>
<feature type="compositionally biased region" description="Basic and acidic residues" evidence="1">
    <location>
        <begin position="54"/>
        <end position="75"/>
    </location>
</feature>
<dbReference type="Proteomes" id="UP000324222">
    <property type="component" value="Unassembled WGS sequence"/>
</dbReference>
<name>A0A5B7JEH4_PORTR</name>
<organism evidence="2 3">
    <name type="scientific">Portunus trituberculatus</name>
    <name type="common">Swimming crab</name>
    <name type="synonym">Neptunus trituberculatus</name>
    <dbReference type="NCBI Taxonomy" id="210409"/>
    <lineage>
        <taxon>Eukaryota</taxon>
        <taxon>Metazoa</taxon>
        <taxon>Ecdysozoa</taxon>
        <taxon>Arthropoda</taxon>
        <taxon>Crustacea</taxon>
        <taxon>Multicrustacea</taxon>
        <taxon>Malacostraca</taxon>
        <taxon>Eumalacostraca</taxon>
        <taxon>Eucarida</taxon>
        <taxon>Decapoda</taxon>
        <taxon>Pleocyemata</taxon>
        <taxon>Brachyura</taxon>
        <taxon>Eubrachyura</taxon>
        <taxon>Portunoidea</taxon>
        <taxon>Portunidae</taxon>
        <taxon>Portuninae</taxon>
        <taxon>Portunus</taxon>
    </lineage>
</organism>
<evidence type="ECO:0000313" key="2">
    <source>
        <dbReference type="EMBL" id="MPC93319.1"/>
    </source>
</evidence>
<feature type="compositionally biased region" description="Acidic residues" evidence="1">
    <location>
        <begin position="20"/>
        <end position="30"/>
    </location>
</feature>